<proteinExistence type="predicted"/>
<keyword evidence="2" id="KW-1185">Reference proteome</keyword>
<evidence type="ECO:0000313" key="1">
    <source>
        <dbReference type="EMBL" id="QOV37512.1"/>
    </source>
</evidence>
<dbReference type="RefSeq" id="WP_194044564.1">
    <property type="nucleotide sequence ID" value="NZ_CP063373.1"/>
</dbReference>
<protein>
    <submittedName>
        <fullName evidence="1">Uncharacterized protein</fullName>
    </submittedName>
</protein>
<evidence type="ECO:0000313" key="2">
    <source>
        <dbReference type="Proteomes" id="UP000594205"/>
    </source>
</evidence>
<dbReference type="EMBL" id="CP063373">
    <property type="protein sequence ID" value="QOV37512.1"/>
    <property type="molecule type" value="Genomic_DNA"/>
</dbReference>
<gene>
    <name evidence="1" type="ORF">IM697_03490</name>
</gene>
<dbReference type="AlphaFoldDB" id="A0A7M2SML8"/>
<organism evidence="1 2">
    <name type="scientific">Streptomyces ferrugineus</name>
    <dbReference type="NCBI Taxonomy" id="1413221"/>
    <lineage>
        <taxon>Bacteria</taxon>
        <taxon>Bacillati</taxon>
        <taxon>Actinomycetota</taxon>
        <taxon>Actinomycetes</taxon>
        <taxon>Kitasatosporales</taxon>
        <taxon>Streptomycetaceae</taxon>
        <taxon>Streptomyces</taxon>
    </lineage>
</organism>
<dbReference type="KEGG" id="sfeu:IM697_03490"/>
<reference evidence="1 2" key="1">
    <citation type="submission" date="2020-10" db="EMBL/GenBank/DDBJ databases">
        <title>Streptomyces ferrugineus complate genome analysis.</title>
        <authorList>
            <person name="Anwar N."/>
        </authorList>
    </citation>
    <scope>NUCLEOTIDE SEQUENCE [LARGE SCALE GENOMIC DNA]</scope>
    <source>
        <strain evidence="1 2">CCTCC AA2014009</strain>
    </source>
</reference>
<sequence>MTLRVYTVDRHGAITEERGCLDIVHGSEPLPLTSPNLPCRCPRHRAGQPVVTR</sequence>
<name>A0A7M2SML8_9ACTN</name>
<dbReference type="Proteomes" id="UP000594205">
    <property type="component" value="Chromosome"/>
</dbReference>
<accession>A0A7M2SML8</accession>